<dbReference type="SUPFAM" id="SSF55874">
    <property type="entry name" value="ATPase domain of HSP90 chaperone/DNA topoisomerase II/histidine kinase"/>
    <property type="match status" value="1"/>
</dbReference>
<dbReference type="RefSeq" id="WP_249103789.1">
    <property type="nucleotide sequence ID" value="NZ_JAMAST010000027.1"/>
</dbReference>
<sequence>MNEFTITPKVDAAREFIEISKDFSNPLDLVREAISNAFDANATEIKLIFNAVKLYGENVLKIEISDNGVGMNQNGLQSFFDLGNSMNRDNSAAIGEKGHGTKVYFNSAGISVTTVKDGIEYTATLDQPLKSLHDGTIPIVKVFSKKATYGNGTKIVILGYNNNRCDQFSHSMLKDHIMWFTKMGSIEKEFGISTHNDVKLILKGLDRDDPEEITFGHYFPGDSKNFNKLFDEYFTDAPHYYCKKYIKKGTLPNFPFIVN</sequence>
<evidence type="ECO:0000313" key="2">
    <source>
        <dbReference type="Proteomes" id="UP001203004"/>
    </source>
</evidence>
<evidence type="ECO:0000313" key="1">
    <source>
        <dbReference type="EMBL" id="MCL1632921.1"/>
    </source>
</evidence>
<protein>
    <submittedName>
        <fullName evidence="1">ATP-binding protein</fullName>
    </submittedName>
</protein>
<gene>
    <name evidence="1" type="ORF">M3N64_13425</name>
</gene>
<keyword evidence="1" id="KW-0067">ATP-binding</keyword>
<name>A0ABT0MDH4_9BACL</name>
<reference evidence="1 2" key="1">
    <citation type="submission" date="2022-05" db="EMBL/GenBank/DDBJ databases">
        <title>Sporolactobacillus sp nov CPB3-1, isolated from tree bark (Mangifera indica L.).</title>
        <authorList>
            <person name="Phuengjayaem S."/>
            <person name="Tanasupawat S."/>
        </authorList>
    </citation>
    <scope>NUCLEOTIDE SEQUENCE [LARGE SCALE GENOMIC DNA]</scope>
    <source>
        <strain evidence="1 2">CPB3-1</strain>
    </source>
</reference>
<comment type="caution">
    <text evidence="1">The sequence shown here is derived from an EMBL/GenBank/DDBJ whole genome shotgun (WGS) entry which is preliminary data.</text>
</comment>
<dbReference type="Proteomes" id="UP001203004">
    <property type="component" value="Unassembled WGS sequence"/>
</dbReference>
<dbReference type="Pfam" id="PF13589">
    <property type="entry name" value="HATPase_c_3"/>
    <property type="match status" value="1"/>
</dbReference>
<keyword evidence="1" id="KW-0547">Nucleotide-binding</keyword>
<dbReference type="Gene3D" id="3.30.565.10">
    <property type="entry name" value="Histidine kinase-like ATPase, C-terminal domain"/>
    <property type="match status" value="1"/>
</dbReference>
<dbReference type="GO" id="GO:0005524">
    <property type="term" value="F:ATP binding"/>
    <property type="evidence" value="ECO:0007669"/>
    <property type="project" value="UniProtKB-KW"/>
</dbReference>
<proteinExistence type="predicted"/>
<dbReference type="InterPro" id="IPR036890">
    <property type="entry name" value="HATPase_C_sf"/>
</dbReference>
<accession>A0ABT0MDH4</accession>
<organism evidence="1 2">
    <name type="scientific">Sporolactobacillus mangiferae</name>
    <dbReference type="NCBI Taxonomy" id="2940498"/>
    <lineage>
        <taxon>Bacteria</taxon>
        <taxon>Bacillati</taxon>
        <taxon>Bacillota</taxon>
        <taxon>Bacilli</taxon>
        <taxon>Bacillales</taxon>
        <taxon>Sporolactobacillaceae</taxon>
        <taxon>Sporolactobacillus</taxon>
    </lineage>
</organism>
<keyword evidence="2" id="KW-1185">Reference proteome</keyword>
<dbReference type="EMBL" id="JAMAST010000027">
    <property type="protein sequence ID" value="MCL1632921.1"/>
    <property type="molecule type" value="Genomic_DNA"/>
</dbReference>